<dbReference type="PROSITE" id="PS51755">
    <property type="entry name" value="OMPR_PHOB"/>
    <property type="match status" value="1"/>
</dbReference>
<accession>A0A921J0C7</accession>
<dbReference type="GO" id="GO:0000156">
    <property type="term" value="F:phosphorelay response regulator activity"/>
    <property type="evidence" value="ECO:0007669"/>
    <property type="project" value="TreeGrafter"/>
</dbReference>
<feature type="domain" description="OmpR/PhoB-type" evidence="9">
    <location>
        <begin position="159"/>
        <end position="253"/>
    </location>
</feature>
<comment type="caution">
    <text evidence="10">The sequence shown here is derived from an EMBL/GenBank/DDBJ whole genome shotgun (WGS) entry which is preliminary data.</text>
</comment>
<dbReference type="RefSeq" id="WP_278711481.1">
    <property type="nucleotide sequence ID" value="NZ_DYUX01000023.1"/>
</dbReference>
<reference evidence="10" key="2">
    <citation type="submission" date="2021-09" db="EMBL/GenBank/DDBJ databases">
        <authorList>
            <person name="Gilroy R."/>
        </authorList>
    </citation>
    <scope>NUCLEOTIDE SEQUENCE</scope>
    <source>
        <strain evidence="10">ChiBcolR7-4860</strain>
    </source>
</reference>
<feature type="modified residue" description="4-aspartylphosphate" evidence="6">
    <location>
        <position position="52"/>
    </location>
</feature>
<evidence type="ECO:0000313" key="10">
    <source>
        <dbReference type="EMBL" id="HJG42091.1"/>
    </source>
</evidence>
<dbReference type="Gene3D" id="3.40.50.2300">
    <property type="match status" value="1"/>
</dbReference>
<dbReference type="CDD" id="cd17574">
    <property type="entry name" value="REC_OmpR"/>
    <property type="match status" value="1"/>
</dbReference>
<dbReference type="InterPro" id="IPR011006">
    <property type="entry name" value="CheY-like_superfamily"/>
</dbReference>
<evidence type="ECO:0000256" key="7">
    <source>
        <dbReference type="PROSITE-ProRule" id="PRU01091"/>
    </source>
</evidence>
<sequence length="256" mass="27678">MARLLIIEDEAELLHALEQLFVHDGHDVLTAADGEQGLCRFREGRVDLVIVDILLPKLDGFAVCKAIRHGSDVPIIVTTALDDEGHQLQGFSLLADDYVTKPYSLSVMRERVRAVLRRCATRSDAAASHAIEPTTAGEPAGGAPIAASAAECGTGTAARGLLGFGDIIVDTEAHEVLLRGDVVALTRTEFDIIRLLAEHPRRVFTRDALARQVWGYADDCGNKAINIHVMNLRRKLGADSVETVRGVGYRAGTRHG</sequence>
<keyword evidence="3" id="KW-0805">Transcription regulation</keyword>
<keyword evidence="4 7" id="KW-0238">DNA-binding</keyword>
<protein>
    <submittedName>
        <fullName evidence="10">Response regulator transcription factor</fullName>
    </submittedName>
</protein>
<dbReference type="CDD" id="cd00383">
    <property type="entry name" value="trans_reg_C"/>
    <property type="match status" value="1"/>
</dbReference>
<evidence type="ECO:0000259" key="9">
    <source>
        <dbReference type="PROSITE" id="PS51755"/>
    </source>
</evidence>
<dbReference type="InterPro" id="IPR001789">
    <property type="entry name" value="Sig_transdc_resp-reg_receiver"/>
</dbReference>
<dbReference type="Proteomes" id="UP000786560">
    <property type="component" value="Unassembled WGS sequence"/>
</dbReference>
<evidence type="ECO:0000256" key="2">
    <source>
        <dbReference type="ARBA" id="ARBA00023012"/>
    </source>
</evidence>
<dbReference type="GO" id="GO:0000976">
    <property type="term" value="F:transcription cis-regulatory region binding"/>
    <property type="evidence" value="ECO:0007669"/>
    <property type="project" value="TreeGrafter"/>
</dbReference>
<feature type="DNA-binding region" description="OmpR/PhoB-type" evidence="7">
    <location>
        <begin position="159"/>
        <end position="253"/>
    </location>
</feature>
<dbReference type="GO" id="GO:0006355">
    <property type="term" value="P:regulation of DNA-templated transcription"/>
    <property type="evidence" value="ECO:0007669"/>
    <property type="project" value="InterPro"/>
</dbReference>
<proteinExistence type="predicted"/>
<dbReference type="SUPFAM" id="SSF46894">
    <property type="entry name" value="C-terminal effector domain of the bipartite response regulators"/>
    <property type="match status" value="1"/>
</dbReference>
<dbReference type="SUPFAM" id="SSF52172">
    <property type="entry name" value="CheY-like"/>
    <property type="match status" value="1"/>
</dbReference>
<evidence type="ECO:0000256" key="1">
    <source>
        <dbReference type="ARBA" id="ARBA00022553"/>
    </source>
</evidence>
<dbReference type="PROSITE" id="PS50110">
    <property type="entry name" value="RESPONSE_REGULATORY"/>
    <property type="match status" value="1"/>
</dbReference>
<dbReference type="Pfam" id="PF00072">
    <property type="entry name" value="Response_reg"/>
    <property type="match status" value="1"/>
</dbReference>
<dbReference type="PANTHER" id="PTHR48111">
    <property type="entry name" value="REGULATOR OF RPOS"/>
    <property type="match status" value="1"/>
</dbReference>
<dbReference type="GO" id="GO:0005829">
    <property type="term" value="C:cytosol"/>
    <property type="evidence" value="ECO:0007669"/>
    <property type="project" value="TreeGrafter"/>
</dbReference>
<dbReference type="InterPro" id="IPR001867">
    <property type="entry name" value="OmpR/PhoB-type_DNA-bd"/>
</dbReference>
<reference evidence="10" key="1">
    <citation type="journal article" date="2021" name="PeerJ">
        <title>Extensive microbial diversity within the chicken gut microbiome revealed by metagenomics and culture.</title>
        <authorList>
            <person name="Gilroy R."/>
            <person name="Ravi A."/>
            <person name="Getino M."/>
            <person name="Pursley I."/>
            <person name="Horton D.L."/>
            <person name="Alikhan N.F."/>
            <person name="Baker D."/>
            <person name="Gharbi K."/>
            <person name="Hall N."/>
            <person name="Watson M."/>
            <person name="Adriaenssens E.M."/>
            <person name="Foster-Nyarko E."/>
            <person name="Jarju S."/>
            <person name="Secka A."/>
            <person name="Antonio M."/>
            <person name="Oren A."/>
            <person name="Chaudhuri R.R."/>
            <person name="La Ragione R."/>
            <person name="Hildebrand F."/>
            <person name="Pallen M.J."/>
        </authorList>
    </citation>
    <scope>NUCLEOTIDE SEQUENCE</scope>
    <source>
        <strain evidence="10">ChiBcolR7-4860</strain>
    </source>
</reference>
<keyword evidence="5" id="KW-0804">Transcription</keyword>
<dbReference type="EMBL" id="DYUX01000023">
    <property type="protein sequence ID" value="HJG42091.1"/>
    <property type="molecule type" value="Genomic_DNA"/>
</dbReference>
<gene>
    <name evidence="10" type="ORF">K8U73_06895</name>
</gene>
<dbReference type="AlphaFoldDB" id="A0A921J0C7"/>
<dbReference type="PANTHER" id="PTHR48111:SF1">
    <property type="entry name" value="TWO-COMPONENT RESPONSE REGULATOR ORR33"/>
    <property type="match status" value="1"/>
</dbReference>
<evidence type="ECO:0000256" key="3">
    <source>
        <dbReference type="ARBA" id="ARBA00023015"/>
    </source>
</evidence>
<name>A0A921J0C7_9BIFI</name>
<dbReference type="InterPro" id="IPR039420">
    <property type="entry name" value="WalR-like"/>
</dbReference>
<dbReference type="Gene3D" id="1.10.10.10">
    <property type="entry name" value="Winged helix-like DNA-binding domain superfamily/Winged helix DNA-binding domain"/>
    <property type="match status" value="1"/>
</dbReference>
<dbReference type="Pfam" id="PF00486">
    <property type="entry name" value="Trans_reg_C"/>
    <property type="match status" value="1"/>
</dbReference>
<dbReference type="GO" id="GO:0032993">
    <property type="term" value="C:protein-DNA complex"/>
    <property type="evidence" value="ECO:0007669"/>
    <property type="project" value="TreeGrafter"/>
</dbReference>
<keyword evidence="2" id="KW-0902">Two-component regulatory system</keyword>
<evidence type="ECO:0000256" key="6">
    <source>
        <dbReference type="PROSITE-ProRule" id="PRU00169"/>
    </source>
</evidence>
<dbReference type="InterPro" id="IPR016032">
    <property type="entry name" value="Sig_transdc_resp-reg_C-effctor"/>
</dbReference>
<organism evidence="10 11">
    <name type="scientific">Bifidobacterium pullorum subsp. gallinarum</name>
    <dbReference type="NCBI Taxonomy" id="78344"/>
    <lineage>
        <taxon>Bacteria</taxon>
        <taxon>Bacillati</taxon>
        <taxon>Actinomycetota</taxon>
        <taxon>Actinomycetes</taxon>
        <taxon>Bifidobacteriales</taxon>
        <taxon>Bifidobacteriaceae</taxon>
        <taxon>Bifidobacterium</taxon>
    </lineage>
</organism>
<keyword evidence="1 6" id="KW-0597">Phosphoprotein</keyword>
<feature type="domain" description="Response regulatory" evidence="8">
    <location>
        <begin position="3"/>
        <end position="116"/>
    </location>
</feature>
<evidence type="ECO:0000313" key="11">
    <source>
        <dbReference type="Proteomes" id="UP000786560"/>
    </source>
</evidence>
<evidence type="ECO:0000256" key="5">
    <source>
        <dbReference type="ARBA" id="ARBA00023163"/>
    </source>
</evidence>
<dbReference type="SMART" id="SM00862">
    <property type="entry name" value="Trans_reg_C"/>
    <property type="match status" value="1"/>
</dbReference>
<dbReference type="SMART" id="SM00448">
    <property type="entry name" value="REC"/>
    <property type="match status" value="1"/>
</dbReference>
<evidence type="ECO:0000259" key="8">
    <source>
        <dbReference type="PROSITE" id="PS50110"/>
    </source>
</evidence>
<evidence type="ECO:0000256" key="4">
    <source>
        <dbReference type="ARBA" id="ARBA00023125"/>
    </source>
</evidence>
<dbReference type="InterPro" id="IPR036388">
    <property type="entry name" value="WH-like_DNA-bd_sf"/>
</dbReference>